<keyword evidence="2" id="KW-1185">Reference proteome</keyword>
<dbReference type="Proteomes" id="UP000829398">
    <property type="component" value="Chromosome 6"/>
</dbReference>
<sequence length="538" mass="59546">MQTLTLTRATNLFSQHQDDRYLGLSNHRLCFLSVHPASPPPLLASKRHRLKLAFVAKAADSTQPSSATTSADKTLVPDDEFTLAKVSFGVIGLGLGISLLSYGFGAYFSIFPGSEWSALMLTYGFPLAVIGMALKYAELKPVPCLTYSDAQSLRETCATPILKQVRNDVIRFRYGDEQHLDEALKRIFQYGLGGGIPRRSAPVLQMIREEVTEDGKYCLVLVFEAKALKLSDFEKRQAKFTSFFGPGITAAVGCLSHQDLVRQATWCDRQPVAPTLGATGNLSHQLLLGSCKIHRNVEIGEIAMKNLVQLEAASAGDYVLLATIYACTKDEEGVARTRKLIKSNGIKTTPSWSWIEIGNQVHKFVVDDKSHPDTDVIYRKLEEIMHRAKFIGYTKDESLLAVSGSSSEDFLEKSSAYHSEKLAIAFGLATTPDGTSLRIVKNLRVCRDCHSFTKFVSRAYSRDLISVPPITHSPEFMKTTDLEKKRLADLEIDVIAVALVSTSSRTGEQNREHPQRHTHRASLKVTNGSTHEILLIAR</sequence>
<proteinExistence type="predicted"/>
<evidence type="ECO:0000313" key="1">
    <source>
        <dbReference type="EMBL" id="KAH9739426.1"/>
    </source>
</evidence>
<name>A0ACB8K312_CITSI</name>
<gene>
    <name evidence="1" type="ORF">KPL71_019126</name>
</gene>
<accession>A0ACB8K312</accession>
<dbReference type="EMBL" id="CM039175">
    <property type="protein sequence ID" value="KAH9739426.1"/>
    <property type="molecule type" value="Genomic_DNA"/>
</dbReference>
<evidence type="ECO:0000313" key="2">
    <source>
        <dbReference type="Proteomes" id="UP000829398"/>
    </source>
</evidence>
<protein>
    <submittedName>
        <fullName evidence="1">Acclimation of photosynthesis to environment</fullName>
    </submittedName>
</protein>
<reference evidence="2" key="1">
    <citation type="journal article" date="2023" name="Hortic. Res.">
        <title>A chromosome-level phased genome enabling allele-level studies in sweet orange: a case study on citrus Huanglongbing tolerance.</title>
        <authorList>
            <person name="Wu B."/>
            <person name="Yu Q."/>
            <person name="Deng Z."/>
            <person name="Duan Y."/>
            <person name="Luo F."/>
            <person name="Gmitter F. Jr."/>
        </authorList>
    </citation>
    <scope>NUCLEOTIDE SEQUENCE [LARGE SCALE GENOMIC DNA]</scope>
    <source>
        <strain evidence="2">cv. Valencia</strain>
    </source>
</reference>
<organism evidence="1 2">
    <name type="scientific">Citrus sinensis</name>
    <name type="common">Sweet orange</name>
    <name type="synonym">Citrus aurantium var. sinensis</name>
    <dbReference type="NCBI Taxonomy" id="2711"/>
    <lineage>
        <taxon>Eukaryota</taxon>
        <taxon>Viridiplantae</taxon>
        <taxon>Streptophyta</taxon>
        <taxon>Embryophyta</taxon>
        <taxon>Tracheophyta</taxon>
        <taxon>Spermatophyta</taxon>
        <taxon>Magnoliopsida</taxon>
        <taxon>eudicotyledons</taxon>
        <taxon>Gunneridae</taxon>
        <taxon>Pentapetalae</taxon>
        <taxon>rosids</taxon>
        <taxon>malvids</taxon>
        <taxon>Sapindales</taxon>
        <taxon>Rutaceae</taxon>
        <taxon>Aurantioideae</taxon>
        <taxon>Citrus</taxon>
    </lineage>
</organism>
<comment type="caution">
    <text evidence="1">The sequence shown here is derived from an EMBL/GenBank/DDBJ whole genome shotgun (WGS) entry which is preliminary data.</text>
</comment>